<comment type="caution">
    <text evidence="9">The sequence shown here is derived from an EMBL/GenBank/DDBJ whole genome shotgun (WGS) entry which is preliminary data.</text>
</comment>
<dbReference type="InterPro" id="IPR001041">
    <property type="entry name" value="2Fe-2S_ferredoxin-type"/>
</dbReference>
<evidence type="ECO:0000256" key="6">
    <source>
        <dbReference type="ARBA" id="ARBA00034078"/>
    </source>
</evidence>
<dbReference type="Gene3D" id="3.10.20.30">
    <property type="match status" value="1"/>
</dbReference>
<dbReference type="NCBIfam" id="NF005746">
    <property type="entry name" value="PRK07570.1"/>
    <property type="match status" value="1"/>
</dbReference>
<dbReference type="PROSITE" id="PS51085">
    <property type="entry name" value="2FE2S_FER_2"/>
    <property type="match status" value="1"/>
</dbReference>
<feature type="domain" description="4Fe-4S ferredoxin-type" evidence="8">
    <location>
        <begin position="148"/>
        <end position="178"/>
    </location>
</feature>
<dbReference type="PROSITE" id="PS00198">
    <property type="entry name" value="4FE4S_FER_1"/>
    <property type="match status" value="1"/>
</dbReference>
<dbReference type="SUPFAM" id="SSF54292">
    <property type="entry name" value="2Fe-2S ferredoxin-like"/>
    <property type="match status" value="1"/>
</dbReference>
<dbReference type="PROSITE" id="PS51379">
    <property type="entry name" value="4FE4S_FER_2"/>
    <property type="match status" value="1"/>
</dbReference>
<keyword evidence="10" id="KW-1185">Reference proteome</keyword>
<keyword evidence="4" id="KW-0408">Iron</keyword>
<sequence>MKLTLRIWRQHGSSGRLVEYAMDDLSPDMSFLEALDVLNEKLILAGEEPVAFDHDCREGICGMCGVMINGVAHGPQKATTACQLHLRHFKDGDVLTVEPWRADPFPVVRDLVVDRSAFDRIIAAGGYVSVPTGSAPDAHALPVPKPDADTAFEAAACIGCGACVAACPNGSAMLFTAAKATHLGVLPQGQPERYQRARNMVAEHDALGFGGCTNTGECTSVCPKGIPLTTIARLNADLLKAHTTRSDR</sequence>
<gene>
    <name evidence="9" type="ORF">GCM10010492_07690</name>
</gene>
<dbReference type="InterPro" id="IPR009051">
    <property type="entry name" value="Helical_ferredxn"/>
</dbReference>
<dbReference type="InterPro" id="IPR017900">
    <property type="entry name" value="4Fe4S_Fe_S_CS"/>
</dbReference>
<reference evidence="10" key="1">
    <citation type="journal article" date="2019" name="Int. J. Syst. Evol. Microbiol.">
        <title>The Global Catalogue of Microorganisms (GCM) 10K type strain sequencing project: providing services to taxonomists for standard genome sequencing and annotation.</title>
        <authorList>
            <consortium name="The Broad Institute Genomics Platform"/>
            <consortium name="The Broad Institute Genome Sequencing Center for Infectious Disease"/>
            <person name="Wu L."/>
            <person name="Ma J."/>
        </authorList>
    </citation>
    <scope>NUCLEOTIDE SEQUENCE [LARGE SCALE GENOMIC DNA]</scope>
    <source>
        <strain evidence="10">JCM 3380</strain>
    </source>
</reference>
<evidence type="ECO:0000256" key="2">
    <source>
        <dbReference type="ARBA" id="ARBA00009433"/>
    </source>
</evidence>
<protein>
    <submittedName>
        <fullName evidence="9">Succinate dehydrogenase/fumarate reductase iron-sulfur subunit</fullName>
    </submittedName>
</protein>
<comment type="cofactor">
    <cofactor evidence="6">
        <name>[2Fe-2S] cluster</name>
        <dbReference type="ChEBI" id="CHEBI:190135"/>
    </cofactor>
</comment>
<keyword evidence="3" id="KW-0479">Metal-binding</keyword>
<feature type="domain" description="2Fe-2S ferredoxin-type" evidence="7">
    <location>
        <begin position="1"/>
        <end position="100"/>
    </location>
</feature>
<comment type="similarity">
    <text evidence="2">Belongs to the succinate dehydrogenase/fumarate reductase iron-sulfur protein family.</text>
</comment>
<dbReference type="PANTHER" id="PTHR11921">
    <property type="entry name" value="SUCCINATE DEHYDROGENASE IRON-SULFUR PROTEIN"/>
    <property type="match status" value="1"/>
</dbReference>
<evidence type="ECO:0000259" key="7">
    <source>
        <dbReference type="PROSITE" id="PS51085"/>
    </source>
</evidence>
<dbReference type="InterPro" id="IPR036010">
    <property type="entry name" value="2Fe-2S_ferredoxin-like_sf"/>
</dbReference>
<evidence type="ECO:0000256" key="1">
    <source>
        <dbReference type="ARBA" id="ARBA00001927"/>
    </source>
</evidence>
<name>A0ABP3CPQ5_9PSEU</name>
<evidence type="ECO:0000259" key="8">
    <source>
        <dbReference type="PROSITE" id="PS51379"/>
    </source>
</evidence>
<evidence type="ECO:0000256" key="3">
    <source>
        <dbReference type="ARBA" id="ARBA00022723"/>
    </source>
</evidence>
<dbReference type="Proteomes" id="UP001500416">
    <property type="component" value="Unassembled WGS sequence"/>
</dbReference>
<evidence type="ECO:0000313" key="9">
    <source>
        <dbReference type="EMBL" id="GAA0212379.1"/>
    </source>
</evidence>
<keyword evidence="5" id="KW-0411">Iron-sulfur</keyword>
<evidence type="ECO:0000256" key="4">
    <source>
        <dbReference type="ARBA" id="ARBA00023004"/>
    </source>
</evidence>
<evidence type="ECO:0000256" key="5">
    <source>
        <dbReference type="ARBA" id="ARBA00023014"/>
    </source>
</evidence>
<dbReference type="InterPro" id="IPR006058">
    <property type="entry name" value="2Fe2S_fd_BS"/>
</dbReference>
<dbReference type="Pfam" id="PF12838">
    <property type="entry name" value="Fer4_7"/>
    <property type="match status" value="1"/>
</dbReference>
<dbReference type="Gene3D" id="1.10.1060.10">
    <property type="entry name" value="Alpha-helical ferredoxin"/>
    <property type="match status" value="1"/>
</dbReference>
<dbReference type="InterPro" id="IPR025192">
    <property type="entry name" value="Succ_DH/fum_Rdtase_N"/>
</dbReference>
<dbReference type="RefSeq" id="WP_343932197.1">
    <property type="nucleotide sequence ID" value="NZ_BAAABU010000002.1"/>
</dbReference>
<proteinExistence type="inferred from homology"/>
<accession>A0ABP3CPQ5</accession>
<dbReference type="Pfam" id="PF13085">
    <property type="entry name" value="Fer2_3"/>
    <property type="match status" value="1"/>
</dbReference>
<comment type="cofactor">
    <cofactor evidence="1">
        <name>[3Fe-4S] cluster</name>
        <dbReference type="ChEBI" id="CHEBI:21137"/>
    </cofactor>
</comment>
<dbReference type="InterPro" id="IPR017896">
    <property type="entry name" value="4Fe4S_Fe-S-bd"/>
</dbReference>
<dbReference type="SUPFAM" id="SSF46548">
    <property type="entry name" value="alpha-helical ferredoxin"/>
    <property type="match status" value="1"/>
</dbReference>
<dbReference type="PROSITE" id="PS00197">
    <property type="entry name" value="2FE2S_FER_1"/>
    <property type="match status" value="1"/>
</dbReference>
<dbReference type="InterPro" id="IPR050573">
    <property type="entry name" value="SDH/FRD_Iron-Sulfur"/>
</dbReference>
<dbReference type="EMBL" id="BAAABU010000002">
    <property type="protein sequence ID" value="GAA0212379.1"/>
    <property type="molecule type" value="Genomic_DNA"/>
</dbReference>
<evidence type="ECO:0000313" key="10">
    <source>
        <dbReference type="Proteomes" id="UP001500416"/>
    </source>
</evidence>
<dbReference type="InterPro" id="IPR012675">
    <property type="entry name" value="Beta-grasp_dom_sf"/>
</dbReference>
<organism evidence="9 10">
    <name type="scientific">Saccharothrix mutabilis subsp. mutabilis</name>
    <dbReference type="NCBI Taxonomy" id="66855"/>
    <lineage>
        <taxon>Bacteria</taxon>
        <taxon>Bacillati</taxon>
        <taxon>Actinomycetota</taxon>
        <taxon>Actinomycetes</taxon>
        <taxon>Pseudonocardiales</taxon>
        <taxon>Pseudonocardiaceae</taxon>
        <taxon>Saccharothrix</taxon>
    </lineage>
</organism>
<dbReference type="PANTHER" id="PTHR11921:SF41">
    <property type="entry name" value="SUCCINATE DEHYDROGENASE"/>
    <property type="match status" value="1"/>
</dbReference>